<dbReference type="RefSeq" id="WP_205475912.1">
    <property type="nucleotide sequence ID" value="NZ_CP070506.1"/>
</dbReference>
<dbReference type="Proteomes" id="UP000663249">
    <property type="component" value="Chromosome"/>
</dbReference>
<gene>
    <name evidence="1" type="ORF">JTY93_15230</name>
</gene>
<sequence>MFPNACCEKSMHSYDGEDDLGLFLVIGGRDAVDEELLIKCKDCEDEWTRKYQKGGTLIWMKTKHVSLPSEPADPN</sequence>
<keyword evidence="2" id="KW-1185">Reference proteome</keyword>
<evidence type="ECO:0000313" key="2">
    <source>
        <dbReference type="Proteomes" id="UP000663249"/>
    </source>
</evidence>
<evidence type="ECO:0008006" key="3">
    <source>
        <dbReference type="Google" id="ProtNLM"/>
    </source>
</evidence>
<name>A0ABX7JRS1_9PSED</name>
<organism evidence="1 2">
    <name type="scientific">Pseudomonas hygromyciniae</name>
    <dbReference type="NCBI Taxonomy" id="2812000"/>
    <lineage>
        <taxon>Bacteria</taxon>
        <taxon>Pseudomonadati</taxon>
        <taxon>Pseudomonadota</taxon>
        <taxon>Gammaproteobacteria</taxon>
        <taxon>Pseudomonadales</taxon>
        <taxon>Pseudomonadaceae</taxon>
        <taxon>Pseudomonas</taxon>
    </lineage>
</organism>
<dbReference type="EMBL" id="CP070506">
    <property type="protein sequence ID" value="QSB37693.1"/>
    <property type="molecule type" value="Genomic_DNA"/>
</dbReference>
<proteinExistence type="predicted"/>
<evidence type="ECO:0000313" key="1">
    <source>
        <dbReference type="EMBL" id="QSB37693.1"/>
    </source>
</evidence>
<accession>A0ABX7JRS1</accession>
<reference evidence="1 2" key="1">
    <citation type="submission" date="2021-02" db="EMBL/GenBank/DDBJ databases">
        <title>Genomic and phenotypic characterization of Pseudomonas hygromyciniae, a novel bacterial species discovered from a commercially purchased antibiotic vial.</title>
        <authorList>
            <person name="Turner T.L."/>
            <person name="Mitra S.D."/>
            <person name="Kochan T.J."/>
            <person name="Pincus N.B."/>
            <person name="Lebrun-Corbin M."/>
            <person name="Cheung B."/>
            <person name="Gatesy S.W."/>
            <person name="Afzal T."/>
            <person name="Ozer E.A."/>
            <person name="Hauser A.R."/>
        </authorList>
    </citation>
    <scope>NUCLEOTIDE SEQUENCE [LARGE SCALE GENOMIC DNA]</scope>
    <source>
        <strain evidence="1 2">SDM007</strain>
    </source>
</reference>
<protein>
    <recommendedName>
        <fullName evidence="3">DUF3565 domain-containing protein</fullName>
    </recommendedName>
</protein>